<keyword evidence="1" id="KW-0472">Membrane</keyword>
<dbReference type="EMBL" id="QFYR01000003">
    <property type="protein sequence ID" value="RAK52187.1"/>
    <property type="molecule type" value="Genomic_DNA"/>
</dbReference>
<reference evidence="3" key="1">
    <citation type="submission" date="2018-05" db="EMBL/GenBank/DDBJ databases">
        <authorList>
            <person name="Li X."/>
        </authorList>
    </citation>
    <scope>NUCLEOTIDE SEQUENCE [LARGE SCALE GENOMIC DNA]</scope>
    <source>
        <strain evidence="3">YIM 73061</strain>
    </source>
</reference>
<comment type="caution">
    <text evidence="2">The sequence shown here is derived from an EMBL/GenBank/DDBJ whole genome shotgun (WGS) entry which is preliminary data.</text>
</comment>
<feature type="transmembrane region" description="Helical" evidence="1">
    <location>
        <begin position="79"/>
        <end position="100"/>
    </location>
</feature>
<name>A0A328ACH0_9CAUL</name>
<keyword evidence="1" id="KW-1133">Transmembrane helix</keyword>
<feature type="transmembrane region" description="Helical" evidence="1">
    <location>
        <begin position="7"/>
        <end position="28"/>
    </location>
</feature>
<dbReference type="OrthoDB" id="7574349at2"/>
<proteinExistence type="predicted"/>
<evidence type="ECO:0000313" key="3">
    <source>
        <dbReference type="Proteomes" id="UP000249725"/>
    </source>
</evidence>
<keyword evidence="3" id="KW-1185">Reference proteome</keyword>
<dbReference type="RefSeq" id="WP_111515511.1">
    <property type="nucleotide sequence ID" value="NZ_QFYR01000003.1"/>
</dbReference>
<evidence type="ECO:0000256" key="1">
    <source>
        <dbReference type="SAM" id="Phobius"/>
    </source>
</evidence>
<gene>
    <name evidence="2" type="ORF">DJ018_13630</name>
</gene>
<feature type="transmembrane region" description="Helical" evidence="1">
    <location>
        <begin position="40"/>
        <end position="59"/>
    </location>
</feature>
<organism evidence="2 3">
    <name type="scientific">Phenylobacterium deserti</name>
    <dbReference type="NCBI Taxonomy" id="1914756"/>
    <lineage>
        <taxon>Bacteria</taxon>
        <taxon>Pseudomonadati</taxon>
        <taxon>Pseudomonadota</taxon>
        <taxon>Alphaproteobacteria</taxon>
        <taxon>Caulobacterales</taxon>
        <taxon>Caulobacteraceae</taxon>
        <taxon>Phenylobacterium</taxon>
    </lineage>
</organism>
<dbReference type="AlphaFoldDB" id="A0A328ACH0"/>
<sequence>MRAWAFMLGGLIVWAIHFMGVYGIASIAEVAGRADAAGSLYTVTALTVLCAGLDVALLLKAWRRGRRVTGDLAPFQASIAGLGAGFSLLAVIWQGLPALIGH</sequence>
<accession>A0A328ACH0</accession>
<keyword evidence="1" id="KW-0812">Transmembrane</keyword>
<evidence type="ECO:0000313" key="2">
    <source>
        <dbReference type="EMBL" id="RAK52187.1"/>
    </source>
</evidence>
<dbReference type="Proteomes" id="UP000249725">
    <property type="component" value="Unassembled WGS sequence"/>
</dbReference>
<protein>
    <submittedName>
        <fullName evidence="2">Uncharacterized protein</fullName>
    </submittedName>
</protein>